<reference evidence="3 6" key="2">
    <citation type="submission" date="2020-04" db="EMBL/GenBank/DDBJ databases">
        <title>Description of novel Gluconacetobacter.</title>
        <authorList>
            <person name="Sombolestani A."/>
        </authorList>
    </citation>
    <scope>NUCLEOTIDE SEQUENCE [LARGE SCALE GENOMIC DNA]</scope>
    <source>
        <strain evidence="3 6">LMG 1382</strain>
    </source>
</reference>
<dbReference type="GO" id="GO:0042578">
    <property type="term" value="F:phosphoric ester hydrolase activity"/>
    <property type="evidence" value="ECO:0007669"/>
    <property type="project" value="UniProtKB-ARBA"/>
</dbReference>
<dbReference type="InterPro" id="IPR017850">
    <property type="entry name" value="Alkaline_phosphatase_core_sf"/>
</dbReference>
<dbReference type="Pfam" id="PF04185">
    <property type="entry name" value="Phosphoesterase"/>
    <property type="match status" value="1"/>
</dbReference>
<dbReference type="Proteomes" id="UP000562982">
    <property type="component" value="Unassembled WGS sequence"/>
</dbReference>
<evidence type="ECO:0000256" key="1">
    <source>
        <dbReference type="ARBA" id="ARBA00022801"/>
    </source>
</evidence>
<evidence type="ECO:0000313" key="4">
    <source>
        <dbReference type="EMBL" id="RDI40635.1"/>
    </source>
</evidence>
<dbReference type="EMBL" id="QQAW01000001">
    <property type="protein sequence ID" value="RDI40635.1"/>
    <property type="molecule type" value="Genomic_DNA"/>
</dbReference>
<dbReference type="InterPro" id="IPR007312">
    <property type="entry name" value="Phosphoesterase"/>
</dbReference>
<sequence>MADWTPFTRRRLVTDGARLAAFMSASTLMPPNVRRLMAQPPKRAPSLQDIKHVVLLMQENRSFDHYFGTLSGVRGFADPAAMTLANGKSVFYQPDMENPDGYLLPFHLDSQSTNAQKLPSTSHAWNVQHAAWNGGRMDGWLSAHRKVDGENAPYVMGYFRREDIPFHYALAEAFTICDSYHCSVMGPTGPNRLYAMTGTLDPDGTGGGPVTSNKRFPLGEFGWTTYPERLEEAGISWRIYQYGHKGQRTHNILTAFSRFRDAAPGSSLYVRGMPDASDGAFEYDALHDRLPTVSWICPSPEVCEHPDWLPASGAHFIASKLDALAANPDVWAKTVFILNYDENDGLFDHVAPPVPPEGTPHEFVGGLPIGGGFRVPCIIVSPWTAGGWVCSQPFDHTSTLQFLERLTGVREPNISPWRRQTFGDLTSAFRFGEAPGHIPAMPDTAALLQNARYTASSMPPPPVPGSDQSPPVQEAGLRRHTPRS</sequence>
<dbReference type="AlphaFoldDB" id="A0A370G9Y6"/>
<evidence type="ECO:0000313" key="3">
    <source>
        <dbReference type="EMBL" id="MBB2185203.1"/>
    </source>
</evidence>
<accession>A0A370G9Y6</accession>
<dbReference type="OrthoDB" id="9770871at2"/>
<dbReference type="Gene3D" id="3.40.720.10">
    <property type="entry name" value="Alkaline Phosphatase, subunit A"/>
    <property type="match status" value="2"/>
</dbReference>
<protein>
    <submittedName>
        <fullName evidence="3 4">Phospholipase</fullName>
    </submittedName>
</protein>
<dbReference type="RefSeq" id="WP_114725560.1">
    <property type="nucleotide sequence ID" value="NZ_BJMI01000004.1"/>
</dbReference>
<name>A0A370G9Y6_GLULI</name>
<organism evidence="4 5">
    <name type="scientific">Gluconacetobacter liquefaciens</name>
    <name type="common">Acetobacter liquefaciens</name>
    <dbReference type="NCBI Taxonomy" id="89584"/>
    <lineage>
        <taxon>Bacteria</taxon>
        <taxon>Pseudomonadati</taxon>
        <taxon>Pseudomonadota</taxon>
        <taxon>Alphaproteobacteria</taxon>
        <taxon>Acetobacterales</taxon>
        <taxon>Acetobacteraceae</taxon>
        <taxon>Gluconacetobacter</taxon>
    </lineage>
</organism>
<dbReference type="Proteomes" id="UP000254958">
    <property type="component" value="Unassembled WGS sequence"/>
</dbReference>
<keyword evidence="5" id="KW-1185">Reference proteome</keyword>
<evidence type="ECO:0000313" key="5">
    <source>
        <dbReference type="Proteomes" id="UP000254958"/>
    </source>
</evidence>
<feature type="region of interest" description="Disordered" evidence="2">
    <location>
        <begin position="451"/>
        <end position="484"/>
    </location>
</feature>
<reference evidence="4 5" key="1">
    <citation type="submission" date="2018-07" db="EMBL/GenBank/DDBJ databases">
        <title>Genomic Encyclopedia of Type Strains, Phase IV (KMG-IV): sequencing the most valuable type-strain genomes for metagenomic binning, comparative biology and taxonomic classification.</title>
        <authorList>
            <person name="Goeker M."/>
        </authorList>
    </citation>
    <scope>NUCLEOTIDE SEQUENCE [LARGE SCALE GENOMIC DNA]</scope>
    <source>
        <strain evidence="4 5">DSM 5603</strain>
    </source>
</reference>
<evidence type="ECO:0000313" key="6">
    <source>
        <dbReference type="Proteomes" id="UP000562982"/>
    </source>
</evidence>
<keyword evidence="1" id="KW-0378">Hydrolase</keyword>
<evidence type="ECO:0000256" key="2">
    <source>
        <dbReference type="SAM" id="MobiDB-lite"/>
    </source>
</evidence>
<gene>
    <name evidence="4" type="ORF">C7453_101433</name>
    <name evidence="3" type="ORF">HLH32_02140</name>
</gene>
<dbReference type="EMBL" id="JABEQI010000001">
    <property type="protein sequence ID" value="MBB2185203.1"/>
    <property type="molecule type" value="Genomic_DNA"/>
</dbReference>
<comment type="caution">
    <text evidence="4">The sequence shown here is derived from an EMBL/GenBank/DDBJ whole genome shotgun (WGS) entry which is preliminary data.</text>
</comment>
<dbReference type="PANTHER" id="PTHR31956">
    <property type="entry name" value="NON-SPECIFIC PHOSPHOLIPASE C4-RELATED"/>
    <property type="match status" value="1"/>
</dbReference>
<dbReference type="PANTHER" id="PTHR31956:SF1">
    <property type="entry name" value="NON-SPECIFIC PHOSPHOLIPASE C1"/>
    <property type="match status" value="1"/>
</dbReference>
<dbReference type="CDD" id="cd16014">
    <property type="entry name" value="PLC"/>
    <property type="match status" value="1"/>
</dbReference>
<proteinExistence type="predicted"/>